<proteinExistence type="inferred from homology"/>
<evidence type="ECO:0000256" key="2">
    <source>
        <dbReference type="ARBA" id="ARBA00022630"/>
    </source>
</evidence>
<feature type="compositionally biased region" description="Pro residues" evidence="6">
    <location>
        <begin position="32"/>
        <end position="50"/>
    </location>
</feature>
<dbReference type="PANTHER" id="PTHR13789">
    <property type="entry name" value="MONOOXYGENASE"/>
    <property type="match status" value="1"/>
</dbReference>
<dbReference type="RefSeq" id="XP_047764143.1">
    <property type="nucleotide sequence ID" value="XM_047909429.1"/>
</dbReference>
<keyword evidence="3" id="KW-0274">FAD</keyword>
<dbReference type="SUPFAM" id="SSF54373">
    <property type="entry name" value="FAD-linked reductases, C-terminal domain"/>
    <property type="match status" value="1"/>
</dbReference>
<evidence type="ECO:0000256" key="6">
    <source>
        <dbReference type="SAM" id="MobiDB-lite"/>
    </source>
</evidence>
<dbReference type="KEGG" id="ffu:CLAFUR5_10281"/>
<evidence type="ECO:0000313" key="9">
    <source>
        <dbReference type="Proteomes" id="UP000756132"/>
    </source>
</evidence>
<evidence type="ECO:0000256" key="1">
    <source>
        <dbReference type="ARBA" id="ARBA00007992"/>
    </source>
</evidence>
<dbReference type="Pfam" id="PF01494">
    <property type="entry name" value="FAD_binding_3"/>
    <property type="match status" value="1"/>
</dbReference>
<evidence type="ECO:0000313" key="8">
    <source>
        <dbReference type="EMBL" id="UJO19777.1"/>
    </source>
</evidence>
<feature type="domain" description="FAD-binding" evidence="7">
    <location>
        <begin position="53"/>
        <end position="409"/>
    </location>
</feature>
<dbReference type="PRINTS" id="PR00420">
    <property type="entry name" value="RNGMNOXGNASE"/>
</dbReference>
<dbReference type="SUPFAM" id="SSF51905">
    <property type="entry name" value="FAD/NAD(P)-binding domain"/>
    <property type="match status" value="1"/>
</dbReference>
<keyword evidence="9" id="KW-1185">Reference proteome</keyword>
<evidence type="ECO:0000256" key="5">
    <source>
        <dbReference type="ARBA" id="ARBA00023033"/>
    </source>
</evidence>
<dbReference type="GeneID" id="71990159"/>
<reference evidence="8" key="2">
    <citation type="journal article" date="2022" name="Microb. Genom.">
        <title>A chromosome-scale genome assembly of the tomato pathogen Cladosporium fulvum reveals a compartmentalized genome architecture and the presence of a dispensable chromosome.</title>
        <authorList>
            <person name="Zaccaron A.Z."/>
            <person name="Chen L.H."/>
            <person name="Samaras A."/>
            <person name="Stergiopoulos I."/>
        </authorList>
    </citation>
    <scope>NUCLEOTIDE SEQUENCE</scope>
    <source>
        <strain evidence="8">Race5_Kim</strain>
    </source>
</reference>
<comment type="similarity">
    <text evidence="1">Belongs to the paxM FAD-dependent monooxygenase family.</text>
</comment>
<dbReference type="Proteomes" id="UP000756132">
    <property type="component" value="Chromosome 7"/>
</dbReference>
<accession>A0A9Q8PC66</accession>
<dbReference type="EMBL" id="CP090169">
    <property type="protein sequence ID" value="UJO19777.1"/>
    <property type="molecule type" value="Genomic_DNA"/>
</dbReference>
<dbReference type="OrthoDB" id="1047367at2759"/>
<organism evidence="8 9">
    <name type="scientific">Passalora fulva</name>
    <name type="common">Tomato leaf mold</name>
    <name type="synonym">Cladosporium fulvum</name>
    <dbReference type="NCBI Taxonomy" id="5499"/>
    <lineage>
        <taxon>Eukaryota</taxon>
        <taxon>Fungi</taxon>
        <taxon>Dikarya</taxon>
        <taxon>Ascomycota</taxon>
        <taxon>Pezizomycotina</taxon>
        <taxon>Dothideomycetes</taxon>
        <taxon>Dothideomycetidae</taxon>
        <taxon>Mycosphaerellales</taxon>
        <taxon>Mycosphaerellaceae</taxon>
        <taxon>Fulvia</taxon>
    </lineage>
</organism>
<dbReference type="InterPro" id="IPR050493">
    <property type="entry name" value="FAD-dep_Monooxygenase_BioMet"/>
</dbReference>
<dbReference type="GO" id="GO:0071949">
    <property type="term" value="F:FAD binding"/>
    <property type="evidence" value="ECO:0007669"/>
    <property type="project" value="InterPro"/>
</dbReference>
<name>A0A9Q8PC66_PASFU</name>
<evidence type="ECO:0000256" key="3">
    <source>
        <dbReference type="ARBA" id="ARBA00022827"/>
    </source>
</evidence>
<dbReference type="GO" id="GO:0004497">
    <property type="term" value="F:monooxygenase activity"/>
    <property type="evidence" value="ECO:0007669"/>
    <property type="project" value="UniProtKB-KW"/>
</dbReference>
<feature type="region of interest" description="Disordered" evidence="6">
    <location>
        <begin position="1"/>
        <end position="50"/>
    </location>
</feature>
<dbReference type="InterPro" id="IPR036188">
    <property type="entry name" value="FAD/NAD-bd_sf"/>
</dbReference>
<keyword evidence="5 8" id="KW-0503">Monooxygenase</keyword>
<reference evidence="8" key="1">
    <citation type="submission" date="2021-12" db="EMBL/GenBank/DDBJ databases">
        <authorList>
            <person name="Zaccaron A."/>
            <person name="Stergiopoulos I."/>
        </authorList>
    </citation>
    <scope>NUCLEOTIDE SEQUENCE</scope>
    <source>
        <strain evidence="8">Race5_Kim</strain>
    </source>
</reference>
<dbReference type="Gene3D" id="3.50.50.60">
    <property type="entry name" value="FAD/NAD(P)-binding domain"/>
    <property type="match status" value="1"/>
</dbReference>
<gene>
    <name evidence="8" type="ORF">CLAFUR5_10281</name>
</gene>
<dbReference type="InterPro" id="IPR002938">
    <property type="entry name" value="FAD-bd"/>
</dbReference>
<keyword evidence="4" id="KW-0560">Oxidoreductase</keyword>
<dbReference type="AlphaFoldDB" id="A0A9Q8PC66"/>
<keyword evidence="2" id="KW-0285">Flavoprotein</keyword>
<evidence type="ECO:0000256" key="4">
    <source>
        <dbReference type="ARBA" id="ARBA00023002"/>
    </source>
</evidence>
<dbReference type="PANTHER" id="PTHR13789:SF314">
    <property type="entry name" value="FAD-BINDING DOMAIN-CONTAINING PROTEIN"/>
    <property type="match status" value="1"/>
</dbReference>
<evidence type="ECO:0000259" key="7">
    <source>
        <dbReference type="Pfam" id="PF01494"/>
    </source>
</evidence>
<protein>
    <submittedName>
        <fullName evidence="8">FAD-dependent monooxygenase OpS4</fullName>
    </submittedName>
</protein>
<sequence>MHKPAPHHSQAFALSHPASKFSVNDHENTPLTPTPCTPTMSPPPPPPPSPLTITIIGAGIAGLTLALTLRRLSPQHHIHLLEKQPQLQETGNALLISPNASRILLRLGWDPSTARANDCNGMVAMNATGEVVLDKDMRIVAEKYGSPWLLAHRRDLHDELRRLVLEPEAKGKGRPGVLELGVRVREIDVESGRVVLEDGRVLQGDVVVGADGNRSFCRRYVEPEAKLYGFGKDCYRWLVDRDVLAKDPGLKDLEVLKREGYFAEIGGERERIVMYPCRGNTTYNMAVFVPTAEDEAERGDSHTHWDQEGSKKQMEQALAGFSPTARRLVASAGDDLKVWPLLDMNHLKRWTEGRLALIGDAAHPFLPFLGQGAAQAIEDAASLGLLLADALAAEDVPGTLRMLDEIRRERIDWIREQGRINGADAAERPPREFMIRVMDACFSYNVWSDTEKKLEASRGVSTTALNTENNLMGHRVSTTV</sequence>